<dbReference type="PRINTS" id="PR01438">
    <property type="entry name" value="UNVRSLSTRESS"/>
</dbReference>
<dbReference type="PROSITE" id="PS51186">
    <property type="entry name" value="GNAT"/>
    <property type="match status" value="1"/>
</dbReference>
<dbReference type="AlphaFoldDB" id="A0A6V7PG64"/>
<evidence type="ECO:0000313" key="2">
    <source>
        <dbReference type="EMBL" id="CAD1829733.1"/>
    </source>
</evidence>
<reference evidence="2" key="1">
    <citation type="submission" date="2020-07" db="EMBL/GenBank/DDBJ databases">
        <authorList>
            <person name="Lin J."/>
        </authorList>
    </citation>
    <scope>NUCLEOTIDE SEQUENCE</scope>
</reference>
<accession>A0A6V7PG64</accession>
<dbReference type="Gene3D" id="3.40.50.620">
    <property type="entry name" value="HUPs"/>
    <property type="match status" value="1"/>
</dbReference>
<dbReference type="CDD" id="cd23659">
    <property type="entry name" value="USP_At3g01520-like"/>
    <property type="match status" value="1"/>
</dbReference>
<dbReference type="SUPFAM" id="SSF55729">
    <property type="entry name" value="Acyl-CoA N-acyltransferases (Nat)"/>
    <property type="match status" value="1"/>
</dbReference>
<dbReference type="Gene3D" id="3.40.630.30">
    <property type="match status" value="1"/>
</dbReference>
<dbReference type="GO" id="GO:0016747">
    <property type="term" value="F:acyltransferase activity, transferring groups other than amino-acyl groups"/>
    <property type="evidence" value="ECO:0007669"/>
    <property type="project" value="InterPro"/>
</dbReference>
<evidence type="ECO:0000259" key="1">
    <source>
        <dbReference type="PROSITE" id="PS51186"/>
    </source>
</evidence>
<dbReference type="SUPFAM" id="SSF52402">
    <property type="entry name" value="Adenine nucleotide alpha hydrolases-like"/>
    <property type="match status" value="1"/>
</dbReference>
<dbReference type="InterPro" id="IPR014729">
    <property type="entry name" value="Rossmann-like_a/b/a_fold"/>
</dbReference>
<dbReference type="Pfam" id="PF00582">
    <property type="entry name" value="Usp"/>
    <property type="match status" value="1"/>
</dbReference>
<dbReference type="InterPro" id="IPR052810">
    <property type="entry name" value="Plant_NAT"/>
</dbReference>
<name>A0A6V7PG64_ANACO</name>
<dbReference type="PANTHER" id="PTHR47370">
    <property type="entry name" value="ACYL-COA N-ACYLTRANSFERASES (NAT) SUPERFAMILY PROTEIN"/>
    <property type="match status" value="1"/>
</dbReference>
<dbReference type="InterPro" id="IPR000182">
    <property type="entry name" value="GNAT_dom"/>
</dbReference>
<feature type="domain" description="N-acetyltransferase" evidence="1">
    <location>
        <begin position="13"/>
        <end position="151"/>
    </location>
</feature>
<dbReference type="InterPro" id="IPR016181">
    <property type="entry name" value="Acyl_CoA_acyltransferase"/>
</dbReference>
<dbReference type="CDD" id="cd04301">
    <property type="entry name" value="NAT_SF"/>
    <property type="match status" value="1"/>
</dbReference>
<dbReference type="Pfam" id="PF00583">
    <property type="entry name" value="Acetyltransf_1"/>
    <property type="match status" value="1"/>
</dbReference>
<dbReference type="PANTHER" id="PTHR47370:SF4">
    <property type="entry name" value="N-ACETYLTRANSFERASE HLS1-LIKE-RELATED"/>
    <property type="match status" value="1"/>
</dbReference>
<protein>
    <recommendedName>
        <fullName evidence="1">N-acetyltransferase domain-containing protein</fullName>
    </recommendedName>
</protein>
<proteinExistence type="predicted"/>
<dbReference type="InterPro" id="IPR006016">
    <property type="entry name" value="UspA"/>
</dbReference>
<gene>
    <name evidence="2" type="ORF">CB5_LOCUS12944</name>
</gene>
<sequence length="446" mass="49599">MELNYGSSMEMSVVVREYDGERDLEEVEKLERNCEIGSRRGFSIITNMMGDPLCRIVGVVRGCMKCVGTGLGAGNVWIGCILGLRVSPKHRRMGIGLKLTKSIEAWAVRNGAEYILLATEENNVTSINLFSLKCHYVKLSSLAIFVQLTDTHPKIHAPSNDVAIEKLSIEQAILLYKDRLANEKFFPLDIDNILNEELSLGTWVSYYKGERWSGLHCKGKDGEFLNNTPSSWAVVSMWKTYDSYKFQVKATPLFRCIHASLKQIGPNFLHCLRIPLHANCHSSYLGSSSSMGFMVKGIIKAALRWSAENLVRGGEHLVLVTVLKEALYEEGEMQLWEATGSPFIPLSEFSDPGIAKKYGVKPDAETLDILNTLARQKEVVVVMKIYWGDAREKICEAINNIPLSCIVMGSRGLGKIKRVLLGSVSDYVVNNAPCPVTVVKGTDREA</sequence>
<dbReference type="EMBL" id="LR862130">
    <property type="protein sequence ID" value="CAD1829733.1"/>
    <property type="molecule type" value="Genomic_DNA"/>
</dbReference>
<dbReference type="InterPro" id="IPR006015">
    <property type="entry name" value="Universal_stress_UspA"/>
</dbReference>
<organism evidence="2">
    <name type="scientific">Ananas comosus var. bracteatus</name>
    <name type="common">red pineapple</name>
    <dbReference type="NCBI Taxonomy" id="296719"/>
    <lineage>
        <taxon>Eukaryota</taxon>
        <taxon>Viridiplantae</taxon>
        <taxon>Streptophyta</taxon>
        <taxon>Embryophyta</taxon>
        <taxon>Tracheophyta</taxon>
        <taxon>Spermatophyta</taxon>
        <taxon>Magnoliopsida</taxon>
        <taxon>Liliopsida</taxon>
        <taxon>Poales</taxon>
        <taxon>Bromeliaceae</taxon>
        <taxon>Bromelioideae</taxon>
        <taxon>Ananas</taxon>
    </lineage>
</organism>
<dbReference type="FunFam" id="3.40.50.620:FF:000206">
    <property type="entry name" value="Universal stress protein family protein"/>
    <property type="match status" value="1"/>
</dbReference>